<evidence type="ECO:0000313" key="4">
    <source>
        <dbReference type="Proteomes" id="UP000636479"/>
    </source>
</evidence>
<evidence type="ECO:0000313" key="3">
    <source>
        <dbReference type="EMBL" id="KAF7294917.1"/>
    </source>
</evidence>
<dbReference type="SUPFAM" id="SSF56112">
    <property type="entry name" value="Protein kinase-like (PK-like)"/>
    <property type="match status" value="1"/>
</dbReference>
<dbReference type="GO" id="GO:0005524">
    <property type="term" value="F:ATP binding"/>
    <property type="evidence" value="ECO:0007669"/>
    <property type="project" value="InterPro"/>
</dbReference>
<dbReference type="GO" id="GO:0004672">
    <property type="term" value="F:protein kinase activity"/>
    <property type="evidence" value="ECO:0007669"/>
    <property type="project" value="InterPro"/>
</dbReference>
<dbReference type="Proteomes" id="UP000636479">
    <property type="component" value="Unassembled WGS sequence"/>
</dbReference>
<gene>
    <name evidence="3" type="ORF">MIND_01029800</name>
</gene>
<comment type="caution">
    <text evidence="3">The sequence shown here is derived from an EMBL/GenBank/DDBJ whole genome shotgun (WGS) entry which is preliminary data.</text>
</comment>
<dbReference type="PANTHER" id="PTHR24362:SF309">
    <property type="entry name" value="PROTEIN KINASE DOMAIN-CONTAINING PROTEIN"/>
    <property type="match status" value="1"/>
</dbReference>
<dbReference type="EMBL" id="JACAZF010000009">
    <property type="protein sequence ID" value="KAF7294917.1"/>
    <property type="molecule type" value="Genomic_DNA"/>
</dbReference>
<keyword evidence="4" id="KW-1185">Reference proteome</keyword>
<dbReference type="InterPro" id="IPR000719">
    <property type="entry name" value="Prot_kinase_dom"/>
</dbReference>
<protein>
    <submittedName>
        <fullName evidence="3">Protein kinase domain-containing protein</fullName>
    </submittedName>
</protein>
<dbReference type="GeneID" id="59349402"/>
<proteinExistence type="predicted"/>
<dbReference type="InterPro" id="IPR011009">
    <property type="entry name" value="Kinase-like_dom_sf"/>
</dbReference>
<reference evidence="3" key="1">
    <citation type="submission" date="2020-05" db="EMBL/GenBank/DDBJ databases">
        <title>Mycena genomes resolve the evolution of fungal bioluminescence.</title>
        <authorList>
            <person name="Tsai I.J."/>
        </authorList>
    </citation>
    <scope>NUCLEOTIDE SEQUENCE</scope>
    <source>
        <strain evidence="3">171206Taipei</strain>
    </source>
</reference>
<dbReference type="PANTHER" id="PTHR24362">
    <property type="entry name" value="SERINE/THREONINE-PROTEIN KINASE NEK"/>
    <property type="match status" value="1"/>
</dbReference>
<evidence type="ECO:0000259" key="2">
    <source>
        <dbReference type="PROSITE" id="PS50011"/>
    </source>
</evidence>
<dbReference type="SMART" id="SM00220">
    <property type="entry name" value="S_TKc"/>
    <property type="match status" value="1"/>
</dbReference>
<dbReference type="OrthoDB" id="3173976at2759"/>
<feature type="compositionally biased region" description="Acidic residues" evidence="1">
    <location>
        <begin position="16"/>
        <end position="27"/>
    </location>
</feature>
<dbReference type="RefSeq" id="XP_037216280.1">
    <property type="nucleotide sequence ID" value="XM_037366886.1"/>
</dbReference>
<evidence type="ECO:0000256" key="1">
    <source>
        <dbReference type="SAM" id="MobiDB-lite"/>
    </source>
</evidence>
<dbReference type="Pfam" id="PF00069">
    <property type="entry name" value="Pkinase"/>
    <property type="match status" value="1"/>
</dbReference>
<keyword evidence="3" id="KW-0418">Kinase</keyword>
<dbReference type="AlphaFoldDB" id="A0A8H6VV08"/>
<name>A0A8H6VV08_9AGAR</name>
<feature type="domain" description="Protein kinase" evidence="2">
    <location>
        <begin position="79"/>
        <end position="316"/>
    </location>
</feature>
<sequence length="316" mass="36376">MQALNPPSPMLTDSSFDSDSDSDLEEDDDEVINARVYPCWLAYSAVLEQRGFRLDTVKEVRDSYSEIPDHFLRKHAGDREDALCPDAGLCDNLFRGSRTCDGLRVMVKAVHRWSREFRVICLLHCLREDPMNHCIPILDLIESDDDDVALIVMEQWSSQLIDDDGPCNLRLFIAAIRQCIEHVTFMHQHRIAHLDISLRNLLTDYKGHYAYIDYELSRCFDSQESICIHDFRSTEIPPECEHGECRDPFKADVWALAILILRACKLAGYCIPEFLRFTQPMLHSDLRQRPSMTQVLAAYDEMVSSIGDLDRLPSPH</sequence>
<feature type="region of interest" description="Disordered" evidence="1">
    <location>
        <begin position="1"/>
        <end position="27"/>
    </location>
</feature>
<dbReference type="PROSITE" id="PS50011">
    <property type="entry name" value="PROTEIN_KINASE_DOM"/>
    <property type="match status" value="1"/>
</dbReference>
<keyword evidence="3" id="KW-0808">Transferase</keyword>
<dbReference type="Gene3D" id="1.10.510.10">
    <property type="entry name" value="Transferase(Phosphotransferase) domain 1"/>
    <property type="match status" value="1"/>
</dbReference>
<accession>A0A8H6VV08</accession>
<organism evidence="3 4">
    <name type="scientific">Mycena indigotica</name>
    <dbReference type="NCBI Taxonomy" id="2126181"/>
    <lineage>
        <taxon>Eukaryota</taxon>
        <taxon>Fungi</taxon>
        <taxon>Dikarya</taxon>
        <taxon>Basidiomycota</taxon>
        <taxon>Agaricomycotina</taxon>
        <taxon>Agaricomycetes</taxon>
        <taxon>Agaricomycetidae</taxon>
        <taxon>Agaricales</taxon>
        <taxon>Marasmiineae</taxon>
        <taxon>Mycenaceae</taxon>
        <taxon>Mycena</taxon>
    </lineage>
</organism>